<gene>
    <name evidence="1" type="ORF">KL86DPRO_60040</name>
</gene>
<dbReference type="AlphaFoldDB" id="A0A212KEQ6"/>
<reference evidence="1" key="1">
    <citation type="submission" date="2016-04" db="EMBL/GenBank/DDBJ databases">
        <authorList>
            <person name="Evans L.H."/>
            <person name="Alamgir A."/>
            <person name="Owens N."/>
            <person name="Weber N.D."/>
            <person name="Virtaneva K."/>
            <person name="Barbian K."/>
            <person name="Babar A."/>
            <person name="Rosenke K."/>
        </authorList>
    </citation>
    <scope>NUCLEOTIDE SEQUENCE</scope>
    <source>
        <strain evidence="1">86</strain>
    </source>
</reference>
<proteinExistence type="predicted"/>
<evidence type="ECO:0000313" key="1">
    <source>
        <dbReference type="EMBL" id="SBW10122.1"/>
    </source>
</evidence>
<sequence length="174" mass="19856">MCNDPFICARCAATGPTCCRTDPAGSDKCFPLSEAEKKRLAPHAASLNVPAAAEEENTPEFLRLMLLLFPDGQKRLAAAFPQGEKHWRLPLAKDGTCLFLQEDGCFLPRDARPWYCQLFPLWVRRNYFDRFQPESCLLTRESPRLQDVFATLGMTHEQAKTVYRSLCHDWGMEK</sequence>
<name>A0A212KEQ6_9DELT</name>
<evidence type="ECO:0008006" key="2">
    <source>
        <dbReference type="Google" id="ProtNLM"/>
    </source>
</evidence>
<protein>
    <recommendedName>
        <fullName evidence="2">YkgJ family cysteine cluster protein</fullName>
    </recommendedName>
</protein>
<accession>A0A212KEQ6</accession>
<organism evidence="1">
    <name type="scientific">uncultured delta proteobacterium</name>
    <dbReference type="NCBI Taxonomy" id="34034"/>
    <lineage>
        <taxon>Bacteria</taxon>
        <taxon>Deltaproteobacteria</taxon>
        <taxon>environmental samples</taxon>
    </lineage>
</organism>
<dbReference type="EMBL" id="FLUQ01000006">
    <property type="protein sequence ID" value="SBW10122.1"/>
    <property type="molecule type" value="Genomic_DNA"/>
</dbReference>